<evidence type="ECO:0000256" key="1">
    <source>
        <dbReference type="SAM" id="Phobius"/>
    </source>
</evidence>
<organism evidence="2 3">
    <name type="scientific">Advenella faeciporci</name>
    <dbReference type="NCBI Taxonomy" id="797535"/>
    <lineage>
        <taxon>Bacteria</taxon>
        <taxon>Pseudomonadati</taxon>
        <taxon>Pseudomonadota</taxon>
        <taxon>Betaproteobacteria</taxon>
        <taxon>Burkholderiales</taxon>
        <taxon>Alcaligenaceae</taxon>
    </lineage>
</organism>
<feature type="transmembrane region" description="Helical" evidence="1">
    <location>
        <begin position="9"/>
        <end position="29"/>
    </location>
</feature>
<dbReference type="RefSeq" id="WP_189384686.1">
    <property type="nucleotide sequence ID" value="NZ_BAABFY010000053.1"/>
</dbReference>
<evidence type="ECO:0008006" key="4">
    <source>
        <dbReference type="Google" id="ProtNLM"/>
    </source>
</evidence>
<keyword evidence="1" id="KW-0812">Transmembrane</keyword>
<sequence>MNTNSLRKLLMISLCLNIGVLAALGWHYWSESTNTATSLPAYLQLDAEQEQQWQQIEQPFLAQFGEAATKIASHRNAMIDAIFAEPANRTVIESERDAIAFLQEHQQQLLIEQLLREREMLSAEQRQLLLDLLKQDQVPVSAVEQLHQH</sequence>
<protein>
    <recommendedName>
        <fullName evidence="4">Zinc resistance-associated protein</fullName>
    </recommendedName>
</protein>
<evidence type="ECO:0000313" key="3">
    <source>
        <dbReference type="Proteomes" id="UP000608345"/>
    </source>
</evidence>
<proteinExistence type="predicted"/>
<keyword evidence="1" id="KW-0472">Membrane</keyword>
<keyword evidence="3" id="KW-1185">Reference proteome</keyword>
<evidence type="ECO:0000313" key="2">
    <source>
        <dbReference type="EMBL" id="GGW84599.1"/>
    </source>
</evidence>
<dbReference type="InterPro" id="IPR025961">
    <property type="entry name" value="Metal_resist"/>
</dbReference>
<dbReference type="Proteomes" id="UP000608345">
    <property type="component" value="Unassembled WGS sequence"/>
</dbReference>
<accession>A0A918MY57</accession>
<gene>
    <name evidence="2" type="ORF">GCM10011450_13240</name>
</gene>
<dbReference type="Gene3D" id="1.20.120.1490">
    <property type="match status" value="1"/>
</dbReference>
<dbReference type="Pfam" id="PF13801">
    <property type="entry name" value="Metal_resist"/>
    <property type="match status" value="1"/>
</dbReference>
<name>A0A918MY57_9BURK</name>
<dbReference type="AlphaFoldDB" id="A0A918MY57"/>
<keyword evidence="1" id="KW-1133">Transmembrane helix</keyword>
<comment type="caution">
    <text evidence="2">The sequence shown here is derived from an EMBL/GenBank/DDBJ whole genome shotgun (WGS) entry which is preliminary data.</text>
</comment>
<reference evidence="2" key="2">
    <citation type="submission" date="2020-09" db="EMBL/GenBank/DDBJ databases">
        <authorList>
            <person name="Sun Q."/>
            <person name="Kim S."/>
        </authorList>
    </citation>
    <scope>NUCLEOTIDE SEQUENCE</scope>
    <source>
        <strain evidence="2">KCTC 23732</strain>
    </source>
</reference>
<reference evidence="2" key="1">
    <citation type="journal article" date="2014" name="Int. J. Syst. Evol. Microbiol.">
        <title>Complete genome sequence of Corynebacterium casei LMG S-19264T (=DSM 44701T), isolated from a smear-ripened cheese.</title>
        <authorList>
            <consortium name="US DOE Joint Genome Institute (JGI-PGF)"/>
            <person name="Walter F."/>
            <person name="Albersmeier A."/>
            <person name="Kalinowski J."/>
            <person name="Ruckert C."/>
        </authorList>
    </citation>
    <scope>NUCLEOTIDE SEQUENCE</scope>
    <source>
        <strain evidence="2">KCTC 23732</strain>
    </source>
</reference>
<dbReference type="EMBL" id="BMYS01000007">
    <property type="protein sequence ID" value="GGW84599.1"/>
    <property type="molecule type" value="Genomic_DNA"/>
</dbReference>